<organism evidence="1 2">
    <name type="scientific">Streptomyces gardneri</name>
    <dbReference type="NCBI Taxonomy" id="66892"/>
    <lineage>
        <taxon>Bacteria</taxon>
        <taxon>Bacillati</taxon>
        <taxon>Actinomycetota</taxon>
        <taxon>Actinomycetes</taxon>
        <taxon>Kitasatosporales</taxon>
        <taxon>Streptomycetaceae</taxon>
        <taxon>Streptomyces</taxon>
    </lineage>
</organism>
<dbReference type="EMBL" id="BJMN01000016">
    <property type="protein sequence ID" value="GEB57293.1"/>
    <property type="molecule type" value="Genomic_DNA"/>
</dbReference>
<evidence type="ECO:0000313" key="1">
    <source>
        <dbReference type="EMBL" id="GEB57293.1"/>
    </source>
</evidence>
<gene>
    <name evidence="1" type="ORF">SGA01_28980</name>
</gene>
<protein>
    <submittedName>
        <fullName evidence="1">Uncharacterized protein</fullName>
    </submittedName>
</protein>
<comment type="caution">
    <text evidence="1">The sequence shown here is derived from an EMBL/GenBank/DDBJ whole genome shotgun (WGS) entry which is preliminary data.</text>
</comment>
<name>A0A4Y3RKP9_9ACTN</name>
<reference evidence="1 2" key="1">
    <citation type="submission" date="2019-06" db="EMBL/GenBank/DDBJ databases">
        <title>Whole genome shotgun sequence of Streptomyces gardneri NBRC 12865.</title>
        <authorList>
            <person name="Hosoyama A."/>
            <person name="Uohara A."/>
            <person name="Ohji S."/>
            <person name="Ichikawa N."/>
        </authorList>
    </citation>
    <scope>NUCLEOTIDE SEQUENCE [LARGE SCALE GENOMIC DNA]</scope>
    <source>
        <strain evidence="1 2">NBRC 12865</strain>
    </source>
</reference>
<keyword evidence="2" id="KW-1185">Reference proteome</keyword>
<dbReference type="AlphaFoldDB" id="A0A4Y3RKP9"/>
<accession>A0A4Y3RKP9</accession>
<sequence length="112" mass="11461">MTFPLYKGGDEVGAWVRGGVLDGVRDGVRGGLWSGSVTAATAAAAAAAAAPAMANKPRREGPFMHPPSVARCPWSPTWGGVVHRLVKVLGVLRRGGRPGVGVHVNGALARIS</sequence>
<dbReference type="Proteomes" id="UP000315226">
    <property type="component" value="Unassembled WGS sequence"/>
</dbReference>
<evidence type="ECO:0000313" key="2">
    <source>
        <dbReference type="Proteomes" id="UP000315226"/>
    </source>
</evidence>
<proteinExistence type="predicted"/>